<dbReference type="InterPro" id="IPR011990">
    <property type="entry name" value="TPR-like_helical_dom_sf"/>
</dbReference>
<accession>A0ABW2LFM4</accession>
<dbReference type="SUPFAM" id="SSF48452">
    <property type="entry name" value="TPR-like"/>
    <property type="match status" value="1"/>
</dbReference>
<dbReference type="Proteomes" id="UP001596504">
    <property type="component" value="Unassembled WGS sequence"/>
</dbReference>
<proteinExistence type="predicted"/>
<dbReference type="RefSeq" id="WP_380664266.1">
    <property type="nucleotide sequence ID" value="NZ_JBHTCJ010000001.1"/>
</dbReference>
<reference evidence="2" key="1">
    <citation type="journal article" date="2019" name="Int. J. Syst. Evol. Microbiol.">
        <title>The Global Catalogue of Microorganisms (GCM) 10K type strain sequencing project: providing services to taxonomists for standard genome sequencing and annotation.</title>
        <authorList>
            <consortium name="The Broad Institute Genomics Platform"/>
            <consortium name="The Broad Institute Genome Sequencing Center for Infectious Disease"/>
            <person name="Wu L."/>
            <person name="Ma J."/>
        </authorList>
    </citation>
    <scope>NUCLEOTIDE SEQUENCE [LARGE SCALE GENOMIC DNA]</scope>
    <source>
        <strain evidence="2">WLHS5</strain>
    </source>
</reference>
<evidence type="ECO:0000313" key="1">
    <source>
        <dbReference type="EMBL" id="MFC7340450.1"/>
    </source>
</evidence>
<evidence type="ECO:0008006" key="3">
    <source>
        <dbReference type="Google" id="ProtNLM"/>
    </source>
</evidence>
<organism evidence="1 2">
    <name type="scientific">Saccharopolyspora griseoalba</name>
    <dbReference type="NCBI Taxonomy" id="1431848"/>
    <lineage>
        <taxon>Bacteria</taxon>
        <taxon>Bacillati</taxon>
        <taxon>Actinomycetota</taxon>
        <taxon>Actinomycetes</taxon>
        <taxon>Pseudonocardiales</taxon>
        <taxon>Pseudonocardiaceae</taxon>
        <taxon>Saccharopolyspora</taxon>
    </lineage>
</organism>
<dbReference type="EMBL" id="JBHTCJ010000001">
    <property type="protein sequence ID" value="MFC7340450.1"/>
    <property type="molecule type" value="Genomic_DNA"/>
</dbReference>
<dbReference type="Gene3D" id="1.25.40.10">
    <property type="entry name" value="Tetratricopeptide repeat domain"/>
    <property type="match status" value="1"/>
</dbReference>
<evidence type="ECO:0000313" key="2">
    <source>
        <dbReference type="Proteomes" id="UP001596504"/>
    </source>
</evidence>
<protein>
    <recommendedName>
        <fullName evidence="3">Tetratricopeptide repeat protein</fullName>
    </recommendedName>
</protein>
<sequence>MLGRQLLSSLSYQVANVGDPRDALLLSRTAVTGAPEATPVVRALLLERVAWAAARAADADAARRALYSVDDAYDRREDPGAEPEWVYWLDRNEIDVMAGRCLIELGRPARAEPLLTNAVSQYPSEHARESALYLSWLVEAHARAGDLDAARDAAERAQAFAASTPSARVDARLRTLRSLLPELG</sequence>
<comment type="caution">
    <text evidence="1">The sequence shown here is derived from an EMBL/GenBank/DDBJ whole genome shotgun (WGS) entry which is preliminary data.</text>
</comment>
<gene>
    <name evidence="1" type="ORF">ACFQRI_03425</name>
</gene>
<keyword evidence="2" id="KW-1185">Reference proteome</keyword>
<name>A0ABW2LFM4_9PSEU</name>